<organism evidence="3 4">
    <name type="scientific">Triplophysa tibetana</name>
    <dbReference type="NCBI Taxonomy" id="1572043"/>
    <lineage>
        <taxon>Eukaryota</taxon>
        <taxon>Metazoa</taxon>
        <taxon>Chordata</taxon>
        <taxon>Craniata</taxon>
        <taxon>Vertebrata</taxon>
        <taxon>Euteleostomi</taxon>
        <taxon>Actinopterygii</taxon>
        <taxon>Neopterygii</taxon>
        <taxon>Teleostei</taxon>
        <taxon>Ostariophysi</taxon>
        <taxon>Cypriniformes</taxon>
        <taxon>Nemacheilidae</taxon>
        <taxon>Triplophysa</taxon>
    </lineage>
</organism>
<keyword evidence="2" id="KW-0812">Transmembrane</keyword>
<protein>
    <submittedName>
        <fullName evidence="3">Uncharacterized protein</fullName>
    </submittedName>
</protein>
<keyword evidence="2" id="KW-0472">Membrane</keyword>
<feature type="region of interest" description="Disordered" evidence="1">
    <location>
        <begin position="214"/>
        <end position="250"/>
    </location>
</feature>
<reference evidence="3 4" key="1">
    <citation type="journal article" date="2019" name="Mol. Ecol. Resour.">
        <title>Chromosome-level genome assembly of Triplophysa tibetana, a fish adapted to the harsh high-altitude environment of the Tibetan Plateau.</title>
        <authorList>
            <person name="Yang X."/>
            <person name="Liu H."/>
            <person name="Ma Z."/>
            <person name="Zou Y."/>
            <person name="Zou M."/>
            <person name="Mao Y."/>
            <person name="Li X."/>
            <person name="Wang H."/>
            <person name="Chen T."/>
            <person name="Wang W."/>
            <person name="Yang R."/>
        </authorList>
    </citation>
    <scope>NUCLEOTIDE SEQUENCE [LARGE SCALE GENOMIC DNA]</scope>
    <source>
        <strain evidence="3">TTIB1903HZAU</strain>
        <tissue evidence="3">Muscle</tissue>
    </source>
</reference>
<dbReference type="Proteomes" id="UP000324632">
    <property type="component" value="Chromosome 19"/>
</dbReference>
<name>A0A5A9NEV1_9TELE</name>
<evidence type="ECO:0000256" key="2">
    <source>
        <dbReference type="SAM" id="Phobius"/>
    </source>
</evidence>
<evidence type="ECO:0000313" key="3">
    <source>
        <dbReference type="EMBL" id="KAA0707399.1"/>
    </source>
</evidence>
<dbReference type="EMBL" id="SOYY01000019">
    <property type="protein sequence ID" value="KAA0707399.1"/>
    <property type="molecule type" value="Genomic_DNA"/>
</dbReference>
<feature type="transmembrane region" description="Helical" evidence="2">
    <location>
        <begin position="162"/>
        <end position="182"/>
    </location>
</feature>
<sequence>MSVNVCFLKKKRFCCQTSSEEKPDMYPVTLQHSLLVAFLLSLKDVMIDSTGLIILSSLLVLLTLMMIGAAVWMRRNKLRRREGNESNTQKKRFCCQTSSEEKPDMYPVTLQHSLLVAFLLSLKDASRITTVSSVRSLETRAVTLTYNTLTPLPDVMIDSTGLIILSSLLVLLTLMLVGAFVWRRRNNLRRHEGNESQSTNPSLPYTVFKNLPAAPSEHQRQKTEESDDKDDVQYRSVHFGKTGHRPARVDDVQYADITVSARSEEQQNYTSY</sequence>
<evidence type="ECO:0000256" key="1">
    <source>
        <dbReference type="SAM" id="MobiDB-lite"/>
    </source>
</evidence>
<proteinExistence type="predicted"/>
<accession>A0A5A9NEV1</accession>
<comment type="caution">
    <text evidence="3">The sequence shown here is derived from an EMBL/GenBank/DDBJ whole genome shotgun (WGS) entry which is preliminary data.</text>
</comment>
<gene>
    <name evidence="3" type="ORF">E1301_Tti023086</name>
</gene>
<keyword evidence="4" id="KW-1185">Reference proteome</keyword>
<dbReference type="AlphaFoldDB" id="A0A5A9NEV1"/>
<feature type="transmembrane region" description="Helical" evidence="2">
    <location>
        <begin position="52"/>
        <end position="72"/>
    </location>
</feature>
<evidence type="ECO:0000313" key="4">
    <source>
        <dbReference type="Proteomes" id="UP000324632"/>
    </source>
</evidence>
<keyword evidence="2" id="KW-1133">Transmembrane helix</keyword>